<proteinExistence type="predicted"/>
<dbReference type="Proteomes" id="UP000289856">
    <property type="component" value="Chromosome"/>
</dbReference>
<dbReference type="RefSeq" id="WP_130609802.1">
    <property type="nucleotide sequence ID" value="NZ_AP019400.1"/>
</dbReference>
<sequence>MIRYGDEAWAELKFTKFAYKIEKRDNQWVDVYLTVETAEATPLPLDIIDFKIMVICTHEGHPIQLVTLDEDCDCEYQLTEWEKDQINAFIRSAEINEAIKTKASLVE</sequence>
<name>A0A3T1D6J5_9BACL</name>
<keyword evidence="2" id="KW-1185">Reference proteome</keyword>
<reference evidence="1 2" key="1">
    <citation type="submission" date="2019-01" db="EMBL/GenBank/DDBJ databases">
        <title>Complete genome sequence of Cohnella hallensis HS21 isolated from Korean fir (Abies koreana) rhizospheric soil.</title>
        <authorList>
            <person name="Jiang L."/>
            <person name="Kang S.W."/>
            <person name="Kim S."/>
            <person name="Jung J."/>
            <person name="Kim C.Y."/>
            <person name="Kim D.H."/>
            <person name="Kim S.W."/>
            <person name="Lee J."/>
        </authorList>
    </citation>
    <scope>NUCLEOTIDE SEQUENCE [LARGE SCALE GENOMIC DNA]</scope>
    <source>
        <strain evidence="1 2">HS21</strain>
    </source>
</reference>
<dbReference type="EMBL" id="AP019400">
    <property type="protein sequence ID" value="BBI33691.1"/>
    <property type="molecule type" value="Genomic_DNA"/>
</dbReference>
<organism evidence="1 2">
    <name type="scientific">Cohnella abietis</name>
    <dbReference type="NCBI Taxonomy" id="2507935"/>
    <lineage>
        <taxon>Bacteria</taxon>
        <taxon>Bacillati</taxon>
        <taxon>Bacillota</taxon>
        <taxon>Bacilli</taxon>
        <taxon>Bacillales</taxon>
        <taxon>Paenibacillaceae</taxon>
        <taxon>Cohnella</taxon>
    </lineage>
</organism>
<evidence type="ECO:0000313" key="2">
    <source>
        <dbReference type="Proteomes" id="UP000289856"/>
    </source>
</evidence>
<protein>
    <submittedName>
        <fullName evidence="1">Uncharacterized protein</fullName>
    </submittedName>
</protein>
<evidence type="ECO:0000313" key="1">
    <source>
        <dbReference type="EMBL" id="BBI33691.1"/>
    </source>
</evidence>
<gene>
    <name evidence="1" type="ORF">KCTCHS21_30900</name>
</gene>
<accession>A0A3T1D6J5</accession>
<dbReference type="OrthoDB" id="2930633at2"/>
<dbReference type="AlphaFoldDB" id="A0A3T1D6J5"/>
<dbReference type="KEGG" id="cohn:KCTCHS21_30900"/>